<dbReference type="SUPFAM" id="SSF50129">
    <property type="entry name" value="GroES-like"/>
    <property type="match status" value="1"/>
</dbReference>
<evidence type="ECO:0000259" key="7">
    <source>
        <dbReference type="SMART" id="SM00829"/>
    </source>
</evidence>
<keyword evidence="4" id="KW-0560">Oxidoreductase</keyword>
<comment type="cofactor">
    <cofactor evidence="6">
        <name>Zn(2+)</name>
        <dbReference type="ChEBI" id="CHEBI:29105"/>
    </cofactor>
</comment>
<dbReference type="SUPFAM" id="SSF51735">
    <property type="entry name" value="NAD(P)-binding Rossmann-fold domains"/>
    <property type="match status" value="1"/>
</dbReference>
<evidence type="ECO:0000256" key="6">
    <source>
        <dbReference type="RuleBase" id="RU361277"/>
    </source>
</evidence>
<dbReference type="SMART" id="SM00829">
    <property type="entry name" value="PKS_ER"/>
    <property type="match status" value="1"/>
</dbReference>
<keyword evidence="5" id="KW-0520">NAD</keyword>
<evidence type="ECO:0000313" key="9">
    <source>
        <dbReference type="Proteomes" id="UP001498238"/>
    </source>
</evidence>
<dbReference type="InterPro" id="IPR020843">
    <property type="entry name" value="ER"/>
</dbReference>
<accession>A0ABP3CBY9</accession>
<evidence type="ECO:0000256" key="5">
    <source>
        <dbReference type="ARBA" id="ARBA00023027"/>
    </source>
</evidence>
<reference evidence="8 9" key="1">
    <citation type="submission" date="2024-01" db="EMBL/GenBank/DDBJ databases">
        <title>Characterization of antibiotic resistant novel bacterial strains and their environmental applications.</title>
        <authorList>
            <person name="Manzoor S."/>
            <person name="Abbas S."/>
            <person name="Arshad M."/>
            <person name="Ahmed I."/>
        </authorList>
    </citation>
    <scope>NUCLEOTIDE SEQUENCE [LARGE SCALE GENOMIC DNA]</scope>
    <source>
        <strain evidence="8 9">NCCP-602</strain>
    </source>
</reference>
<proteinExistence type="inferred from homology"/>
<dbReference type="RefSeq" id="WP_339394009.1">
    <property type="nucleotide sequence ID" value="NZ_BAAAAF010000025.1"/>
</dbReference>
<dbReference type="Proteomes" id="UP001498238">
    <property type="component" value="Unassembled WGS sequence"/>
</dbReference>
<dbReference type="InterPro" id="IPR036291">
    <property type="entry name" value="NAD(P)-bd_dom_sf"/>
</dbReference>
<dbReference type="PANTHER" id="PTHR43880:SF12">
    <property type="entry name" value="ALCOHOL DEHYDROGENASE CLASS-3"/>
    <property type="match status" value="1"/>
</dbReference>
<keyword evidence="3 6" id="KW-0862">Zinc</keyword>
<evidence type="ECO:0000256" key="3">
    <source>
        <dbReference type="ARBA" id="ARBA00022833"/>
    </source>
</evidence>
<feature type="domain" description="Enoyl reductase (ER)" evidence="7">
    <location>
        <begin position="11"/>
        <end position="364"/>
    </location>
</feature>
<dbReference type="Gene3D" id="3.40.50.720">
    <property type="entry name" value="NAD(P)-binding Rossmann-like Domain"/>
    <property type="match status" value="1"/>
</dbReference>
<evidence type="ECO:0000256" key="1">
    <source>
        <dbReference type="ARBA" id="ARBA00008072"/>
    </source>
</evidence>
<dbReference type="InterPro" id="IPR002328">
    <property type="entry name" value="ADH_Zn_CS"/>
</dbReference>
<evidence type="ECO:0000313" key="8">
    <source>
        <dbReference type="EMBL" id="GAA0037389.1"/>
    </source>
</evidence>
<evidence type="ECO:0000256" key="2">
    <source>
        <dbReference type="ARBA" id="ARBA00022723"/>
    </source>
</evidence>
<dbReference type="Gene3D" id="3.90.180.10">
    <property type="entry name" value="Medium-chain alcohol dehydrogenases, catalytic domain"/>
    <property type="match status" value="1"/>
</dbReference>
<organism evidence="8 9">
    <name type="scientific">Brevibacterium metallidurans</name>
    <dbReference type="NCBI Taxonomy" id="1482676"/>
    <lineage>
        <taxon>Bacteria</taxon>
        <taxon>Bacillati</taxon>
        <taxon>Actinomycetota</taxon>
        <taxon>Actinomycetes</taxon>
        <taxon>Micrococcales</taxon>
        <taxon>Brevibacteriaceae</taxon>
        <taxon>Brevibacterium</taxon>
    </lineage>
</organism>
<dbReference type="InterPro" id="IPR013149">
    <property type="entry name" value="ADH-like_C"/>
</dbReference>
<dbReference type="InterPro" id="IPR013154">
    <property type="entry name" value="ADH-like_N"/>
</dbReference>
<keyword evidence="9" id="KW-1185">Reference proteome</keyword>
<evidence type="ECO:0000256" key="4">
    <source>
        <dbReference type="ARBA" id="ARBA00023002"/>
    </source>
</evidence>
<name>A0ABP3CBY9_9MICO</name>
<dbReference type="InterPro" id="IPR011032">
    <property type="entry name" value="GroES-like_sf"/>
</dbReference>
<dbReference type="PROSITE" id="PS00059">
    <property type="entry name" value="ADH_ZINC"/>
    <property type="match status" value="1"/>
</dbReference>
<dbReference type="CDD" id="cd08278">
    <property type="entry name" value="benzyl_alcohol_DH"/>
    <property type="match status" value="1"/>
</dbReference>
<dbReference type="PANTHER" id="PTHR43880">
    <property type="entry name" value="ALCOHOL DEHYDROGENASE"/>
    <property type="match status" value="1"/>
</dbReference>
<sequence>MKSVAAINREHSKPLEIGEIDVDDPQPNEVMVKVVASGICHTDFLVRDGIYPTALPAVAGHEGAGIVEKIGSNVTTVVPGDYVIMAPGSCGVCKTCRKGKPSYCVSFETLNINGMRLDGSVGFNESGNPVSSHFYGQSSFSQYTLANERSVVKVAGDVPIELLGPLGCGMETGAGSIINSLAVRAGESVAVFGAGSVGSAAIMAAKLVGANTIIAVDLSDQRLEFAQTIGATHTINSSHEDLFTRVTEITGGEGVDASLNSTASGTVTRQAADILGALGRVGTVAAPPSGAEVTFEVGDSLLKGWTFKNIVQGDSVYQSFIPELVEHWRAGRFPIDKLVTYYELTDINRAFDDIESGATVKAIVRMPQ</sequence>
<gene>
    <name evidence="8" type="ORF">NCCP602_33510</name>
</gene>
<comment type="caution">
    <text evidence="8">The sequence shown here is derived from an EMBL/GenBank/DDBJ whole genome shotgun (WGS) entry which is preliminary data.</text>
</comment>
<comment type="similarity">
    <text evidence="1 6">Belongs to the zinc-containing alcohol dehydrogenase family.</text>
</comment>
<dbReference type="EMBL" id="BAAAAF010000025">
    <property type="protein sequence ID" value="GAA0037389.1"/>
    <property type="molecule type" value="Genomic_DNA"/>
</dbReference>
<protein>
    <submittedName>
        <fullName evidence="8">NAD(P)-dependent alcohol dehydrogenase</fullName>
    </submittedName>
</protein>
<keyword evidence="2 6" id="KW-0479">Metal-binding</keyword>
<dbReference type="Pfam" id="PF08240">
    <property type="entry name" value="ADH_N"/>
    <property type="match status" value="1"/>
</dbReference>
<dbReference type="Pfam" id="PF00107">
    <property type="entry name" value="ADH_zinc_N"/>
    <property type="match status" value="1"/>
</dbReference>